<dbReference type="InterPro" id="IPR016064">
    <property type="entry name" value="NAD/diacylglycerol_kinase_sf"/>
</dbReference>
<keyword evidence="14" id="KW-1185">Reference proteome</keyword>
<evidence type="ECO:0000256" key="9">
    <source>
        <dbReference type="ARBA" id="ARBA00023098"/>
    </source>
</evidence>
<dbReference type="Pfam" id="PF00781">
    <property type="entry name" value="DAGK_cat"/>
    <property type="match status" value="1"/>
</dbReference>
<dbReference type="SUPFAM" id="SSF111331">
    <property type="entry name" value="NAD kinase/diacylglycerol kinase-like"/>
    <property type="match status" value="1"/>
</dbReference>
<dbReference type="GO" id="GO:0046872">
    <property type="term" value="F:metal ion binding"/>
    <property type="evidence" value="ECO:0007669"/>
    <property type="project" value="UniProtKB-KW"/>
</dbReference>
<evidence type="ECO:0000256" key="1">
    <source>
        <dbReference type="ARBA" id="ARBA00001946"/>
    </source>
</evidence>
<organism evidence="13 14">
    <name type="scientific">Geotalea uraniireducens (strain Rf4)</name>
    <name type="common">Geobacter uraniireducens</name>
    <dbReference type="NCBI Taxonomy" id="351605"/>
    <lineage>
        <taxon>Bacteria</taxon>
        <taxon>Pseudomonadati</taxon>
        <taxon>Thermodesulfobacteriota</taxon>
        <taxon>Desulfuromonadia</taxon>
        <taxon>Geobacterales</taxon>
        <taxon>Geobacteraceae</taxon>
        <taxon>Geotalea</taxon>
    </lineage>
</organism>
<protein>
    <submittedName>
        <fullName evidence="13">Diacylglycerol kinase, catalytic region</fullName>
    </submittedName>
</protein>
<dbReference type="RefSeq" id="WP_011938528.1">
    <property type="nucleotide sequence ID" value="NC_009483.1"/>
</dbReference>
<dbReference type="InterPro" id="IPR001206">
    <property type="entry name" value="Diacylglycerol_kinase_cat_dom"/>
</dbReference>
<accession>A5GEG6</accession>
<evidence type="ECO:0000256" key="7">
    <source>
        <dbReference type="ARBA" id="ARBA00022840"/>
    </source>
</evidence>
<dbReference type="EMBL" id="CP000698">
    <property type="protein sequence ID" value="ABQ25821.1"/>
    <property type="molecule type" value="Genomic_DNA"/>
</dbReference>
<comment type="cofactor">
    <cofactor evidence="1">
        <name>Mg(2+)</name>
        <dbReference type="ChEBI" id="CHEBI:18420"/>
    </cofactor>
</comment>
<dbReference type="OrthoDB" id="142078at2"/>
<dbReference type="STRING" id="351605.Gura_1626"/>
<evidence type="ECO:0000256" key="8">
    <source>
        <dbReference type="ARBA" id="ARBA00022842"/>
    </source>
</evidence>
<dbReference type="Gene3D" id="3.40.50.10330">
    <property type="entry name" value="Probable inorganic polyphosphate/atp-NAD kinase, domain 1"/>
    <property type="match status" value="1"/>
</dbReference>
<reference evidence="13 14" key="1">
    <citation type="submission" date="2007-05" db="EMBL/GenBank/DDBJ databases">
        <title>Complete sequence of Geobacter uraniireducens Rf4.</title>
        <authorList>
            <consortium name="US DOE Joint Genome Institute"/>
            <person name="Copeland A."/>
            <person name="Lucas S."/>
            <person name="Lapidus A."/>
            <person name="Barry K."/>
            <person name="Detter J.C."/>
            <person name="Glavina del Rio T."/>
            <person name="Hammon N."/>
            <person name="Israni S."/>
            <person name="Dalin E."/>
            <person name="Tice H."/>
            <person name="Pitluck S."/>
            <person name="Chertkov O."/>
            <person name="Brettin T."/>
            <person name="Bruce D."/>
            <person name="Han C."/>
            <person name="Schmutz J."/>
            <person name="Larimer F."/>
            <person name="Land M."/>
            <person name="Hauser L."/>
            <person name="Kyrpides N."/>
            <person name="Mikhailova N."/>
            <person name="Shelobolina E."/>
            <person name="Aklujkar M."/>
            <person name="Lovley D."/>
            <person name="Richardson P."/>
        </authorList>
    </citation>
    <scope>NUCLEOTIDE SEQUENCE [LARGE SCALE GENOMIC DNA]</scope>
    <source>
        <strain evidence="13 14">Rf4</strain>
    </source>
</reference>
<evidence type="ECO:0000313" key="13">
    <source>
        <dbReference type="EMBL" id="ABQ25821.1"/>
    </source>
</evidence>
<dbReference type="GO" id="GO:0005886">
    <property type="term" value="C:plasma membrane"/>
    <property type="evidence" value="ECO:0007669"/>
    <property type="project" value="TreeGrafter"/>
</dbReference>
<keyword evidence="10" id="KW-0594">Phospholipid biosynthesis</keyword>
<name>A5GEG6_GEOUR</name>
<evidence type="ECO:0000313" key="14">
    <source>
        <dbReference type="Proteomes" id="UP000006695"/>
    </source>
</evidence>
<evidence type="ECO:0000256" key="6">
    <source>
        <dbReference type="ARBA" id="ARBA00022777"/>
    </source>
</evidence>
<dbReference type="AlphaFoldDB" id="A5GEG6"/>
<dbReference type="NCBIfam" id="TIGR00147">
    <property type="entry name" value="YegS/Rv2252/BmrU family lipid kinase"/>
    <property type="match status" value="1"/>
</dbReference>
<keyword evidence="8" id="KW-0460">Magnesium</keyword>
<keyword evidence="2" id="KW-0444">Lipid biosynthesis</keyword>
<gene>
    <name evidence="13" type="ordered locus">Gura_1626</name>
</gene>
<keyword evidence="3" id="KW-0808">Transferase</keyword>
<dbReference type="PROSITE" id="PS50146">
    <property type="entry name" value="DAGK"/>
    <property type="match status" value="1"/>
</dbReference>
<keyword evidence="5" id="KW-0547">Nucleotide-binding</keyword>
<dbReference type="HOGENOM" id="CLU_045532_2_1_7"/>
<sequence length="290" mass="31168">MAERCFLIVNPTSGSYSQQKIERVMTALRGHGLIPELMLTGSAADAPLFARRICAEEAEPFIVAGGGDGTINGVVNGLVPGRATLGVLPFGTANVLARELNIKSVDDAVQKLVRGGTRRLQIGLIEARGERKYFFLMAGIGFDGAVVENVRLGEKKIIGKGAYLLSALRTLAAWDRQKLEIKVDGRVVECHGAVVCNGAKYGGDFVLAPAADIFTPGFQVLCVRGGKRWTYLKLALDMVAGRPPQGKDIAVFPARELEISGNKAIQVDGDYYCHAPVRITAVEDFVRVIV</sequence>
<keyword evidence="9" id="KW-0443">Lipid metabolism</keyword>
<proteinExistence type="predicted"/>
<keyword evidence="7" id="KW-0067">ATP-binding</keyword>
<evidence type="ECO:0000256" key="3">
    <source>
        <dbReference type="ARBA" id="ARBA00022679"/>
    </source>
</evidence>
<keyword evidence="11" id="KW-1208">Phospholipid metabolism</keyword>
<dbReference type="SMART" id="SM00046">
    <property type="entry name" value="DAGKc"/>
    <property type="match status" value="1"/>
</dbReference>
<keyword evidence="4" id="KW-0479">Metal-binding</keyword>
<dbReference type="KEGG" id="gur:Gura_1626"/>
<dbReference type="Proteomes" id="UP000006695">
    <property type="component" value="Chromosome"/>
</dbReference>
<dbReference type="Pfam" id="PF19279">
    <property type="entry name" value="YegS_C"/>
    <property type="match status" value="1"/>
</dbReference>
<dbReference type="InterPro" id="IPR050187">
    <property type="entry name" value="Lipid_Phosphate_FormReg"/>
</dbReference>
<dbReference type="InterPro" id="IPR045540">
    <property type="entry name" value="YegS/DAGK_C"/>
</dbReference>
<dbReference type="InterPro" id="IPR005218">
    <property type="entry name" value="Diacylglycerol/lipid_kinase"/>
</dbReference>
<dbReference type="InterPro" id="IPR017438">
    <property type="entry name" value="ATP-NAD_kinase_N"/>
</dbReference>
<keyword evidence="6 13" id="KW-0418">Kinase</keyword>
<evidence type="ECO:0000256" key="11">
    <source>
        <dbReference type="ARBA" id="ARBA00023264"/>
    </source>
</evidence>
<dbReference type="Gene3D" id="2.60.200.40">
    <property type="match status" value="1"/>
</dbReference>
<evidence type="ECO:0000256" key="10">
    <source>
        <dbReference type="ARBA" id="ARBA00023209"/>
    </source>
</evidence>
<dbReference type="GO" id="GO:0008654">
    <property type="term" value="P:phospholipid biosynthetic process"/>
    <property type="evidence" value="ECO:0007669"/>
    <property type="project" value="UniProtKB-KW"/>
</dbReference>
<feature type="domain" description="DAGKc" evidence="12">
    <location>
        <begin position="1"/>
        <end position="129"/>
    </location>
</feature>
<dbReference type="PANTHER" id="PTHR12358:SF106">
    <property type="entry name" value="LIPID KINASE YEGS"/>
    <property type="match status" value="1"/>
</dbReference>
<dbReference type="GO" id="GO:0005524">
    <property type="term" value="F:ATP binding"/>
    <property type="evidence" value="ECO:0007669"/>
    <property type="project" value="UniProtKB-KW"/>
</dbReference>
<dbReference type="GO" id="GO:0016301">
    <property type="term" value="F:kinase activity"/>
    <property type="evidence" value="ECO:0007669"/>
    <property type="project" value="UniProtKB-KW"/>
</dbReference>
<evidence type="ECO:0000256" key="4">
    <source>
        <dbReference type="ARBA" id="ARBA00022723"/>
    </source>
</evidence>
<evidence type="ECO:0000259" key="12">
    <source>
        <dbReference type="PROSITE" id="PS50146"/>
    </source>
</evidence>
<evidence type="ECO:0000256" key="5">
    <source>
        <dbReference type="ARBA" id="ARBA00022741"/>
    </source>
</evidence>
<evidence type="ECO:0000256" key="2">
    <source>
        <dbReference type="ARBA" id="ARBA00022516"/>
    </source>
</evidence>
<dbReference type="PANTHER" id="PTHR12358">
    <property type="entry name" value="SPHINGOSINE KINASE"/>
    <property type="match status" value="1"/>
</dbReference>